<dbReference type="Proteomes" id="UP000015453">
    <property type="component" value="Unassembled WGS sequence"/>
</dbReference>
<proteinExistence type="predicted"/>
<dbReference type="PANTHER" id="PTHR31798:SF10">
    <property type="entry name" value="OS02G0822000 PROTEIN"/>
    <property type="match status" value="1"/>
</dbReference>
<dbReference type="InterPro" id="IPR040420">
    <property type="entry name" value="At1g76660-like"/>
</dbReference>
<reference evidence="1 2" key="1">
    <citation type="journal article" date="2013" name="BMC Genomics">
        <title>The miniature genome of a carnivorous plant Genlisea aurea contains a low number of genes and short non-coding sequences.</title>
        <authorList>
            <person name="Leushkin E.V."/>
            <person name="Sutormin R.A."/>
            <person name="Nabieva E.R."/>
            <person name="Penin A.A."/>
            <person name="Kondrashov A.S."/>
            <person name="Logacheva M.D."/>
        </authorList>
    </citation>
    <scope>NUCLEOTIDE SEQUENCE [LARGE SCALE GENOMIC DNA]</scope>
</reference>
<keyword evidence="2" id="KW-1185">Reference proteome</keyword>
<dbReference type="AlphaFoldDB" id="S8CYQ2"/>
<organism evidence="1 2">
    <name type="scientific">Genlisea aurea</name>
    <dbReference type="NCBI Taxonomy" id="192259"/>
    <lineage>
        <taxon>Eukaryota</taxon>
        <taxon>Viridiplantae</taxon>
        <taxon>Streptophyta</taxon>
        <taxon>Embryophyta</taxon>
        <taxon>Tracheophyta</taxon>
        <taxon>Spermatophyta</taxon>
        <taxon>Magnoliopsida</taxon>
        <taxon>eudicotyledons</taxon>
        <taxon>Gunneridae</taxon>
        <taxon>Pentapetalae</taxon>
        <taxon>asterids</taxon>
        <taxon>lamiids</taxon>
        <taxon>Lamiales</taxon>
        <taxon>Lentibulariaceae</taxon>
        <taxon>Genlisea</taxon>
    </lineage>
</organism>
<accession>S8CYQ2</accession>
<protein>
    <submittedName>
        <fullName evidence="1">Uncharacterized protein</fullName>
    </submittedName>
</protein>
<evidence type="ECO:0000313" key="1">
    <source>
        <dbReference type="EMBL" id="EPS70156.1"/>
    </source>
</evidence>
<name>S8CYQ2_9LAMI</name>
<evidence type="ECO:0000313" key="2">
    <source>
        <dbReference type="Proteomes" id="UP000015453"/>
    </source>
</evidence>
<dbReference type="PANTHER" id="PTHR31798">
    <property type="entry name" value="HYDROXYPROLINE-RICH GLYCOPROTEIN-LIKE"/>
    <property type="match status" value="1"/>
</dbReference>
<gene>
    <name evidence="1" type="ORF">M569_04606</name>
</gene>
<sequence>MPYASILEKRRWGSWWSYWCFGSIKHRKQIVHSVLITEPNHPLLVTPILNNLTTHAPPPQPSSSSSSSILFPFIAPPSSPTSFIQSDPSSAPQSPRGISLLSARASSIDPATVFKVGPYAHETQLVSPPVFSAFTTEPSTASFTPPPEPLQMMTTGPSSPEVPFAELLSSSLVDHRMSFEVFGEEIPICVVEQGIRSPSGEYRRRGDVLSFSEMLCDDYYNEKHRTISFDFDNLKEVEVEEEGENKSCEWLSRDEGMEEVEKEWSFFSVLQSTS</sequence>
<dbReference type="EMBL" id="AUSU01001801">
    <property type="protein sequence ID" value="EPS70156.1"/>
    <property type="molecule type" value="Genomic_DNA"/>
</dbReference>
<comment type="caution">
    <text evidence="1">The sequence shown here is derived from an EMBL/GenBank/DDBJ whole genome shotgun (WGS) entry which is preliminary data.</text>
</comment>
<dbReference type="OrthoDB" id="1927968at2759"/>